<dbReference type="AlphaFoldDB" id="A0A9Q3IZQ3"/>
<sequence>MPEERAFPSVTFFPAMDPRHKGTSNEELAVKLTRKPSFVACHCGYRQQEVPLFQLPASEALASSRHEQGQNNAMSLPCLLSTS</sequence>
<evidence type="ECO:0000313" key="2">
    <source>
        <dbReference type="EMBL" id="MBW0552730.1"/>
    </source>
</evidence>
<reference evidence="2" key="1">
    <citation type="submission" date="2021-03" db="EMBL/GenBank/DDBJ databases">
        <title>Draft genome sequence of rust myrtle Austropuccinia psidii MF-1, a brazilian biotype.</title>
        <authorList>
            <person name="Quecine M.C."/>
            <person name="Pachon D.M.R."/>
            <person name="Bonatelli M.L."/>
            <person name="Correr F.H."/>
            <person name="Franceschini L.M."/>
            <person name="Leite T.F."/>
            <person name="Margarido G.R.A."/>
            <person name="Almeida C.A."/>
            <person name="Ferrarezi J.A."/>
            <person name="Labate C.A."/>
        </authorList>
    </citation>
    <scope>NUCLEOTIDE SEQUENCE</scope>
    <source>
        <strain evidence="2">MF-1</strain>
    </source>
</reference>
<gene>
    <name evidence="2" type="ORF">O181_092445</name>
</gene>
<name>A0A9Q3IZQ3_9BASI</name>
<evidence type="ECO:0000256" key="1">
    <source>
        <dbReference type="SAM" id="MobiDB-lite"/>
    </source>
</evidence>
<proteinExistence type="predicted"/>
<protein>
    <submittedName>
        <fullName evidence="2">Uncharacterized protein</fullName>
    </submittedName>
</protein>
<accession>A0A9Q3IZQ3</accession>
<dbReference type="EMBL" id="AVOT02058979">
    <property type="protein sequence ID" value="MBW0552730.1"/>
    <property type="molecule type" value="Genomic_DNA"/>
</dbReference>
<dbReference type="Proteomes" id="UP000765509">
    <property type="component" value="Unassembled WGS sequence"/>
</dbReference>
<keyword evidence="3" id="KW-1185">Reference proteome</keyword>
<comment type="caution">
    <text evidence="2">The sequence shown here is derived from an EMBL/GenBank/DDBJ whole genome shotgun (WGS) entry which is preliminary data.</text>
</comment>
<organism evidence="2 3">
    <name type="scientific">Austropuccinia psidii MF-1</name>
    <dbReference type="NCBI Taxonomy" id="1389203"/>
    <lineage>
        <taxon>Eukaryota</taxon>
        <taxon>Fungi</taxon>
        <taxon>Dikarya</taxon>
        <taxon>Basidiomycota</taxon>
        <taxon>Pucciniomycotina</taxon>
        <taxon>Pucciniomycetes</taxon>
        <taxon>Pucciniales</taxon>
        <taxon>Sphaerophragmiaceae</taxon>
        <taxon>Austropuccinia</taxon>
    </lineage>
</organism>
<feature type="region of interest" description="Disordered" evidence="1">
    <location>
        <begin position="64"/>
        <end position="83"/>
    </location>
</feature>
<feature type="compositionally biased region" description="Polar residues" evidence="1">
    <location>
        <begin position="69"/>
        <end position="83"/>
    </location>
</feature>
<evidence type="ECO:0000313" key="3">
    <source>
        <dbReference type="Proteomes" id="UP000765509"/>
    </source>
</evidence>